<dbReference type="PANTHER" id="PTHR43429">
    <property type="entry name" value="PYRIDINE NUCLEOTIDE-DISULFIDE OXIDOREDUCTASE DOMAIN-CONTAINING"/>
    <property type="match status" value="1"/>
</dbReference>
<evidence type="ECO:0000256" key="6">
    <source>
        <dbReference type="ARBA" id="ARBA00022827"/>
    </source>
</evidence>
<comment type="subcellular location">
    <subcellularLocation>
        <location evidence="2">Cytoplasm</location>
    </subcellularLocation>
</comment>
<dbReference type="InterPro" id="IPR050260">
    <property type="entry name" value="FAD-bd_OxRdtase"/>
</dbReference>
<dbReference type="Pfam" id="PF18113">
    <property type="entry name" value="Rbx_binding"/>
    <property type="match status" value="1"/>
</dbReference>
<dbReference type="PRINTS" id="PR00411">
    <property type="entry name" value="PNDRDTASEI"/>
</dbReference>
<dbReference type="AlphaFoldDB" id="A0A9E8HP95"/>
<comment type="cofactor">
    <cofactor evidence="1">
        <name>FAD</name>
        <dbReference type="ChEBI" id="CHEBI:57692"/>
    </cofactor>
</comment>
<evidence type="ECO:0000256" key="8">
    <source>
        <dbReference type="ARBA" id="ARBA00023027"/>
    </source>
</evidence>
<evidence type="ECO:0000256" key="7">
    <source>
        <dbReference type="ARBA" id="ARBA00023002"/>
    </source>
</evidence>
<dbReference type="Proteomes" id="UP001164472">
    <property type="component" value="Chromosome"/>
</dbReference>
<keyword evidence="4" id="KW-0963">Cytoplasm</keyword>
<sequence length="391" mass="41349">MTETNADPISDGAPIVIIGTGLSGYSLAREVRKLNKDVPLLLVTADDGHSYSKPMLSTGFTKAKTAEQLSMADPGKMAEQLSIDVRTYTTVTRIDTDQHIVRIGDEALKYSKLVIAWGADVVRLDIPGSGVGSVFSINDLADYRLFREALNGKKRVLIMGAGLIGCEFANDLRVGGYDVDVVAPSETALTSLLPLEAGESVAEGLTNAGVRFHFGRVVTQVDKSEGGVSALLDDGSTIETDIVISAVGLKPRTVLAKNAGLEVNSGIVVNRMLETSAPDVFALGDCAEVDGQVMLYVLPLMACARALAKTLVGQPTSVKYGVMPIMTKTPACPAVVLPPRPDVKGAWTIEREAGHVKALFNDLEGGLHGFALTGDFTPEKQALAKLIPAED</sequence>
<dbReference type="Gene3D" id="3.30.390.120">
    <property type="match status" value="1"/>
</dbReference>
<dbReference type="GO" id="GO:0016491">
    <property type="term" value="F:oxidoreductase activity"/>
    <property type="evidence" value="ECO:0007669"/>
    <property type="project" value="UniProtKB-KW"/>
</dbReference>
<keyword evidence="12" id="KW-1185">Reference proteome</keyword>
<dbReference type="GO" id="GO:0005737">
    <property type="term" value="C:cytoplasm"/>
    <property type="evidence" value="ECO:0007669"/>
    <property type="project" value="UniProtKB-SubCell"/>
</dbReference>
<dbReference type="RefSeq" id="WP_251811437.1">
    <property type="nucleotide sequence ID" value="NZ_CP101527.1"/>
</dbReference>
<proteinExistence type="inferred from homology"/>
<evidence type="ECO:0000256" key="3">
    <source>
        <dbReference type="ARBA" id="ARBA00006442"/>
    </source>
</evidence>
<dbReference type="Gene3D" id="3.50.50.60">
    <property type="entry name" value="FAD/NAD(P)-binding domain"/>
    <property type="match status" value="2"/>
</dbReference>
<evidence type="ECO:0000259" key="9">
    <source>
        <dbReference type="Pfam" id="PF07992"/>
    </source>
</evidence>
<keyword evidence="7" id="KW-0560">Oxidoreductase</keyword>
<evidence type="ECO:0000313" key="12">
    <source>
        <dbReference type="Proteomes" id="UP001164472"/>
    </source>
</evidence>
<dbReference type="PRINTS" id="PR00368">
    <property type="entry name" value="FADPNR"/>
</dbReference>
<keyword evidence="5" id="KW-0285">Flavoprotein</keyword>
<name>A0A9E8HP95_9ALTE</name>
<comment type="similarity">
    <text evidence="3">Belongs to the FAD-dependent oxidoreductase family.</text>
</comment>
<keyword evidence="6" id="KW-0274">FAD</keyword>
<gene>
    <name evidence="11" type="ORF">NNL22_13175</name>
</gene>
<dbReference type="InterPro" id="IPR023753">
    <property type="entry name" value="FAD/NAD-binding_dom"/>
</dbReference>
<evidence type="ECO:0000256" key="2">
    <source>
        <dbReference type="ARBA" id="ARBA00004496"/>
    </source>
</evidence>
<dbReference type="Pfam" id="PF07992">
    <property type="entry name" value="Pyr_redox_2"/>
    <property type="match status" value="1"/>
</dbReference>
<evidence type="ECO:0000256" key="5">
    <source>
        <dbReference type="ARBA" id="ARBA00022630"/>
    </source>
</evidence>
<evidence type="ECO:0000313" key="11">
    <source>
        <dbReference type="EMBL" id="UZW73976.1"/>
    </source>
</evidence>
<evidence type="ECO:0000256" key="1">
    <source>
        <dbReference type="ARBA" id="ARBA00001974"/>
    </source>
</evidence>
<evidence type="ECO:0000259" key="10">
    <source>
        <dbReference type="Pfam" id="PF18113"/>
    </source>
</evidence>
<accession>A0A9E8HP95</accession>
<evidence type="ECO:0000256" key="4">
    <source>
        <dbReference type="ARBA" id="ARBA00022490"/>
    </source>
</evidence>
<feature type="domain" description="FAD/NAD(P)-binding" evidence="9">
    <location>
        <begin position="15"/>
        <end position="295"/>
    </location>
</feature>
<keyword evidence="8" id="KW-0520">NAD</keyword>
<dbReference type="EMBL" id="CP101527">
    <property type="protein sequence ID" value="UZW73976.1"/>
    <property type="molecule type" value="Genomic_DNA"/>
</dbReference>
<feature type="domain" description="Rubredoxin binding" evidence="10">
    <location>
        <begin position="318"/>
        <end position="385"/>
    </location>
</feature>
<dbReference type="InterPro" id="IPR041364">
    <property type="entry name" value="Rbx-bd"/>
</dbReference>
<dbReference type="SUPFAM" id="SSF51905">
    <property type="entry name" value="FAD/NAD(P)-binding domain"/>
    <property type="match status" value="1"/>
</dbReference>
<dbReference type="PANTHER" id="PTHR43429:SF3">
    <property type="entry name" value="NITRITE REDUCTASE [NAD(P)H]"/>
    <property type="match status" value="1"/>
</dbReference>
<protein>
    <submittedName>
        <fullName evidence="11">FAD-dependent oxidoreductase</fullName>
    </submittedName>
</protein>
<dbReference type="KEGG" id="asem:NNL22_13175"/>
<organism evidence="11 12">
    <name type="scientific">Alkalimarinus sediminis</name>
    <dbReference type="NCBI Taxonomy" id="1632866"/>
    <lineage>
        <taxon>Bacteria</taxon>
        <taxon>Pseudomonadati</taxon>
        <taxon>Pseudomonadota</taxon>
        <taxon>Gammaproteobacteria</taxon>
        <taxon>Alteromonadales</taxon>
        <taxon>Alteromonadaceae</taxon>
        <taxon>Alkalimarinus</taxon>
    </lineage>
</organism>
<dbReference type="InterPro" id="IPR036188">
    <property type="entry name" value="FAD/NAD-bd_sf"/>
</dbReference>
<reference evidence="11" key="1">
    <citation type="submission" date="2022-07" db="EMBL/GenBank/DDBJ databases">
        <title>Alkalimarinus sp. nov., isolated from gut of a Alitta virens.</title>
        <authorList>
            <person name="Yang A.I."/>
            <person name="Shin N.-R."/>
        </authorList>
    </citation>
    <scope>NUCLEOTIDE SEQUENCE</scope>
    <source>
        <strain evidence="11">FA028</strain>
    </source>
</reference>